<evidence type="ECO:0000256" key="1">
    <source>
        <dbReference type="ARBA" id="ARBA00009234"/>
    </source>
</evidence>
<accession>A0A803LHL0</accession>
<dbReference type="PANTHER" id="PTHR31750">
    <property type="entry name" value="PROTEIN STAY-GREEN 1, CHLOROPLASTIC-RELATED"/>
    <property type="match status" value="1"/>
</dbReference>
<evidence type="ECO:0000313" key="4">
    <source>
        <dbReference type="Proteomes" id="UP000596660"/>
    </source>
</evidence>
<dbReference type="EnsemblPlants" id="AUR62013457-RA">
    <property type="protein sequence ID" value="AUR62013457-RA:cds"/>
    <property type="gene ID" value="AUR62013457"/>
</dbReference>
<dbReference type="Pfam" id="PF12638">
    <property type="entry name" value="Staygreen"/>
    <property type="match status" value="1"/>
</dbReference>
<evidence type="ECO:0000313" key="3">
    <source>
        <dbReference type="EnsemblPlants" id="AUR62013457-RA:cds"/>
    </source>
</evidence>
<protein>
    <recommendedName>
        <fullName evidence="2">Staygreen protein domain-containing protein</fullName>
    </recommendedName>
</protein>
<comment type="similarity">
    <text evidence="1">Belongs to the staygreen family.</text>
</comment>
<dbReference type="AlphaFoldDB" id="A0A803LHL0"/>
<dbReference type="InterPro" id="IPR024438">
    <property type="entry name" value="Staygreen"/>
</dbReference>
<feature type="domain" description="Staygreen protein" evidence="2">
    <location>
        <begin position="66"/>
        <end position="216"/>
    </location>
</feature>
<evidence type="ECO:0000259" key="2">
    <source>
        <dbReference type="Pfam" id="PF12638"/>
    </source>
</evidence>
<proteinExistence type="inferred from homology"/>
<organism evidence="3 4">
    <name type="scientific">Chenopodium quinoa</name>
    <name type="common">Quinoa</name>
    <dbReference type="NCBI Taxonomy" id="63459"/>
    <lineage>
        <taxon>Eukaryota</taxon>
        <taxon>Viridiplantae</taxon>
        <taxon>Streptophyta</taxon>
        <taxon>Embryophyta</taxon>
        <taxon>Tracheophyta</taxon>
        <taxon>Spermatophyta</taxon>
        <taxon>Magnoliopsida</taxon>
        <taxon>eudicotyledons</taxon>
        <taxon>Gunneridae</taxon>
        <taxon>Pentapetalae</taxon>
        <taxon>Caryophyllales</taxon>
        <taxon>Chenopodiaceae</taxon>
        <taxon>Chenopodioideae</taxon>
        <taxon>Atripliceae</taxon>
        <taxon>Chenopodium</taxon>
    </lineage>
</organism>
<name>A0A803LHL0_CHEQI</name>
<dbReference type="Gramene" id="AUR62013457-RA">
    <property type="protein sequence ID" value="AUR62013457-RA:cds"/>
    <property type="gene ID" value="AUR62013457"/>
</dbReference>
<dbReference type="PANTHER" id="PTHR31750:SF18">
    <property type="entry name" value="MAGNESIUM DECHELATASE SGRL, CHLOROPLASTIC"/>
    <property type="match status" value="1"/>
</dbReference>
<keyword evidence="4" id="KW-1185">Reference proteome</keyword>
<dbReference type="Proteomes" id="UP000596660">
    <property type="component" value="Unplaced"/>
</dbReference>
<sequence>MASSWTCAFSLSPHHFFSSKTRSIFFSSGTRKPIFTPIISSVTKGGAPYKNALISEAVRILGPQATFEASKLTVDFMGQEVDEYAKVVPRVYILSHCDFTANLTLTISNIINVDQLQGWYSKDDVVAEWKDIKGKMHLVVHCYVSGPNNLLRDLVAELRYHIFSKDLPLVLQAILYGDSALFNAHPELMEAVVWVYFHSSSAKYNCIECWGPLKDAAQLVQAVDIVLDQLICMETIESSRAKRVAFQQGLVANSKKLRRIPPVRGRIKRRIFAKFYRVLKHRTRRSVTYTSSLCT</sequence>
<reference evidence="3" key="2">
    <citation type="submission" date="2021-03" db="UniProtKB">
        <authorList>
            <consortium name="EnsemblPlants"/>
        </authorList>
    </citation>
    <scope>IDENTIFICATION</scope>
</reference>
<reference evidence="3" key="1">
    <citation type="journal article" date="2017" name="Nature">
        <title>The genome of Chenopodium quinoa.</title>
        <authorList>
            <person name="Jarvis D.E."/>
            <person name="Ho Y.S."/>
            <person name="Lightfoot D.J."/>
            <person name="Schmoeckel S.M."/>
            <person name="Li B."/>
            <person name="Borm T.J.A."/>
            <person name="Ohyanagi H."/>
            <person name="Mineta K."/>
            <person name="Michell C.T."/>
            <person name="Saber N."/>
            <person name="Kharbatia N.M."/>
            <person name="Rupper R.R."/>
            <person name="Sharp A.R."/>
            <person name="Dally N."/>
            <person name="Boughton B.A."/>
            <person name="Woo Y.H."/>
            <person name="Gao G."/>
            <person name="Schijlen E.G.W.M."/>
            <person name="Guo X."/>
            <person name="Momin A.A."/>
            <person name="Negrao S."/>
            <person name="Al-Babili S."/>
            <person name="Gehring C."/>
            <person name="Roessner U."/>
            <person name="Jung C."/>
            <person name="Murphy K."/>
            <person name="Arold S.T."/>
            <person name="Gojobori T."/>
            <person name="van der Linden C.G."/>
            <person name="van Loo E.N."/>
            <person name="Jellen E.N."/>
            <person name="Maughan P.J."/>
            <person name="Tester M."/>
        </authorList>
    </citation>
    <scope>NUCLEOTIDE SEQUENCE [LARGE SCALE GENOMIC DNA]</scope>
    <source>
        <strain evidence="3">cv. PI 614886</strain>
    </source>
</reference>